<dbReference type="GO" id="GO:0070095">
    <property type="term" value="F:fructose-6-phosphate binding"/>
    <property type="evidence" value="ECO:0007669"/>
    <property type="project" value="TreeGrafter"/>
</dbReference>
<dbReference type="EMBL" id="OU896719">
    <property type="protein sequence ID" value="CAH1119706.1"/>
    <property type="molecule type" value="Genomic_DNA"/>
</dbReference>
<keyword evidence="6 15" id="KW-0021">Allosteric enzyme</keyword>
<feature type="active site" description="Proton acceptor" evidence="15">
    <location>
        <position position="168"/>
    </location>
</feature>
<dbReference type="NCBIfam" id="TIGR02478">
    <property type="entry name" value="6PF1K_euk"/>
    <property type="match status" value="1"/>
</dbReference>
<feature type="binding site" description="in other chain" evidence="15">
    <location>
        <position position="638"/>
    </location>
    <ligand>
        <name>beta-D-fructose 2,6-bisphosphate</name>
        <dbReference type="ChEBI" id="CHEBI:58579"/>
        <note>allosteric activator; ligand shared between dimeric partners</note>
    </ligand>
</feature>
<comment type="pathway">
    <text evidence="4 15 16">Carbohydrate degradation; glycolysis; D-glyceraldehyde 3-phosphate and glycerone phosphate from D-glucose: step 3/4.</text>
</comment>
<gene>
    <name evidence="18" type="ORF">PHAECO_LOCUS3509</name>
</gene>
<feature type="binding site" evidence="15">
    <location>
        <position position="27"/>
    </location>
    <ligand>
        <name>ATP</name>
        <dbReference type="ChEBI" id="CHEBI:30616"/>
    </ligand>
</feature>
<feature type="binding site" description="in other chain" evidence="15">
    <location>
        <begin position="670"/>
        <end position="673"/>
    </location>
    <ligand>
        <name>beta-D-fructose 2,6-bisphosphate</name>
        <dbReference type="ChEBI" id="CHEBI:58579"/>
        <note>allosteric activator; ligand shared between dimeric partners</note>
    </ligand>
</feature>
<evidence type="ECO:0000259" key="17">
    <source>
        <dbReference type="Pfam" id="PF00365"/>
    </source>
</evidence>
<dbReference type="InterPro" id="IPR022953">
    <property type="entry name" value="ATP_PFK"/>
</dbReference>
<evidence type="ECO:0000256" key="4">
    <source>
        <dbReference type="ARBA" id="ARBA00004679"/>
    </source>
</evidence>
<dbReference type="FunFam" id="3.40.50.450:FF:000043">
    <property type="entry name" value="ATP-dependent 6-phosphofructokinase, platelet type"/>
    <property type="match status" value="1"/>
</dbReference>
<dbReference type="GO" id="GO:0016208">
    <property type="term" value="F:AMP binding"/>
    <property type="evidence" value="ECO:0007669"/>
    <property type="project" value="TreeGrafter"/>
</dbReference>
<sequence>MTENTGSKFIGRGAHKGKGIAVFTSGGDSQGMNAAVRAVVRMGIYLGCKVYFIREGYQGMVDGGENIMEANWSSVSCIIHKGGTIIGSARCKDFREKAGRLKAAKNLVQRGITNLVVIGGDGSLTGADLFRQEWGTLLDELLKTNEITAEQRDKCKTLQIAGLVGSIDNDFCGTDMTIGTDSALHRIIEAVDCIVSTAYSHQRTFIMEVMGRHCGYLALVAALTSEADYVFIPESPPPEDWQSKLCEKLEQERSVGQRLNIIIVSEGAIDRNGDPITAEQIRKVVVDNLNQDTRITVLGHVQRGGNPSAFDRVLGCRMGAEAVMALMEANENTEPCVISLDGNQAVRLPLMECVKQTKAVAQALADKQWDKAVQLRGKSFMRNLETYKLLTRLKPPKDAFDDRGHGKEGYTMAVMHVGAPACGMNAAVRSFVRNCIYRGDTVLGIHDGVEGFIAGNIKNMSWSDVTGWVSVGGAYLGTKRTLPGNRLGLIASRIQEFGIQAILIIGGFEAYQAALQFSEGRDQHPAFCIPIMVIPSTISNNVPGTEFSLGCDTALNEITEICDRIRQSAQGTKRRVFVIETMGGYCGYLATLAGLAGGSDAAYIYEEKFTIKDLQQDVYHMATKMSEGVQRGLILRNEKASDNYNTDFIYRLYSEEGKGLFSARMNVLGHMQQGGSPTPFDRNLGTKMAAKAVDWIVCQLKNNTELDGTMCCSDPNTACLLGIIKRQYKCTSLASLKMQTNFDQRIPKDQWWLKLRPLLRILAKHDSTYEEEDITDSKELAKKLSDLRRRGTLVEFEVIEYRADWLESQMTKIRKHVSSP</sequence>
<accession>A0A9P0GNJ1</accession>
<dbReference type="InterPro" id="IPR015912">
    <property type="entry name" value="Phosphofructokinase_CS"/>
</dbReference>
<dbReference type="Proteomes" id="UP001153737">
    <property type="component" value="Chromosome 13"/>
</dbReference>
<feature type="binding site" description="in other chain" evidence="15">
    <location>
        <begin position="537"/>
        <end position="541"/>
    </location>
    <ligand>
        <name>beta-D-fructose 2,6-bisphosphate</name>
        <dbReference type="ChEBI" id="CHEBI:58579"/>
        <note>allosteric activator; ligand shared between dimeric partners</note>
    </ligand>
</feature>
<evidence type="ECO:0000256" key="8">
    <source>
        <dbReference type="ARBA" id="ARBA00022723"/>
    </source>
</evidence>
<dbReference type="HAMAP" id="MF_03184">
    <property type="entry name" value="Phosphofructokinase_I_E"/>
    <property type="match status" value="1"/>
</dbReference>
<feature type="domain" description="Phosphofructokinase" evidence="17">
    <location>
        <begin position="20"/>
        <end position="325"/>
    </location>
</feature>
<feature type="region of interest" description="C-terminal regulatory PFK domain 2" evidence="15">
    <location>
        <begin position="411"/>
        <end position="820"/>
    </location>
</feature>
<proteinExistence type="inferred from homology"/>
<dbReference type="PANTHER" id="PTHR13697:SF4">
    <property type="entry name" value="ATP-DEPENDENT 6-PHOSPHOFRUCTOKINASE"/>
    <property type="match status" value="1"/>
</dbReference>
<keyword evidence="19" id="KW-1185">Reference proteome</keyword>
<feature type="binding site" evidence="15">
    <location>
        <position position="294"/>
    </location>
    <ligand>
        <name>substrate</name>
        <note>ligand shared between dimeric partners</note>
    </ligand>
</feature>
<evidence type="ECO:0000256" key="16">
    <source>
        <dbReference type="PIRNR" id="PIRNR000533"/>
    </source>
</evidence>
<evidence type="ECO:0000256" key="3">
    <source>
        <dbReference type="ARBA" id="ARBA00004496"/>
    </source>
</evidence>
<keyword evidence="12 15" id="KW-0460">Magnesium</keyword>
<feature type="binding site" description="in other chain" evidence="15">
    <location>
        <begin position="582"/>
        <end position="584"/>
    </location>
    <ligand>
        <name>beta-D-fructose 2,6-bisphosphate</name>
        <dbReference type="ChEBI" id="CHEBI:58579"/>
        <note>allosteric activator; ligand shared between dimeric partners</note>
    </ligand>
</feature>
<dbReference type="NCBIfam" id="NF002872">
    <property type="entry name" value="PRK03202.1"/>
    <property type="match status" value="1"/>
</dbReference>
<feature type="binding site" evidence="15">
    <location>
        <begin position="90"/>
        <end position="91"/>
    </location>
    <ligand>
        <name>ATP</name>
        <dbReference type="ChEBI" id="CHEBI:30616"/>
    </ligand>
</feature>
<keyword evidence="10 15" id="KW-0418">Kinase</keyword>
<feature type="binding site" evidence="15">
    <location>
        <position position="575"/>
    </location>
    <ligand>
        <name>beta-D-fructose 2,6-bisphosphate</name>
        <dbReference type="ChEBI" id="CHEBI:58579"/>
        <note>allosteric activator; ligand shared between dimeric partners</note>
    </ligand>
</feature>
<dbReference type="FunFam" id="3.40.50.460:FF:000003">
    <property type="entry name" value="ATP-dependent 6-phosphofructokinase"/>
    <property type="match status" value="1"/>
</dbReference>
<dbReference type="InterPro" id="IPR035966">
    <property type="entry name" value="PKF_sf"/>
</dbReference>
<feature type="binding site" evidence="15">
    <location>
        <position position="664"/>
    </location>
    <ligand>
        <name>beta-D-fructose 2,6-bisphosphate</name>
        <dbReference type="ChEBI" id="CHEBI:58579"/>
        <note>allosteric activator; ligand shared between dimeric partners</note>
    </ligand>
</feature>
<evidence type="ECO:0000256" key="1">
    <source>
        <dbReference type="ARBA" id="ARBA00001946"/>
    </source>
</evidence>
<feature type="binding site" description="in other chain" evidence="15">
    <location>
        <position position="745"/>
    </location>
    <ligand>
        <name>beta-D-fructose 2,6-bisphosphate</name>
        <dbReference type="ChEBI" id="CHEBI:58579"/>
        <note>allosteric activator; ligand shared between dimeric partners</note>
    </ligand>
</feature>
<keyword evidence="7 15" id="KW-0808">Transferase</keyword>
<reference evidence="18" key="1">
    <citation type="submission" date="2022-01" db="EMBL/GenBank/DDBJ databases">
        <authorList>
            <person name="King R."/>
        </authorList>
    </citation>
    <scope>NUCLEOTIDE SEQUENCE</scope>
</reference>
<dbReference type="GO" id="GO:0030388">
    <property type="term" value="P:fructose 1,6-bisphosphate metabolic process"/>
    <property type="evidence" value="ECO:0007669"/>
    <property type="project" value="TreeGrafter"/>
</dbReference>
<comment type="similarity">
    <text evidence="15">Belongs to the phosphofructokinase type A (PFKA) family. ATP-dependent PFK group I subfamily. Eukaryotic two domain clade 'E' sub-subfamily.</text>
</comment>
<dbReference type="SUPFAM" id="SSF53784">
    <property type="entry name" value="Phosphofructokinase"/>
    <property type="match status" value="2"/>
</dbReference>
<dbReference type="PIRSF" id="PIRSF000533">
    <property type="entry name" value="ATP_PFK_euk"/>
    <property type="match status" value="1"/>
</dbReference>
<dbReference type="Pfam" id="PF00365">
    <property type="entry name" value="PFK"/>
    <property type="match status" value="2"/>
</dbReference>
<comment type="caution">
    <text evidence="15">Lacks conserved residue(s) required for the propagation of feature annotation.</text>
</comment>
<evidence type="ECO:0000256" key="12">
    <source>
        <dbReference type="ARBA" id="ARBA00022842"/>
    </source>
</evidence>
<feature type="binding site" evidence="15">
    <location>
        <begin position="120"/>
        <end position="123"/>
    </location>
    <ligand>
        <name>ATP</name>
        <dbReference type="ChEBI" id="CHEBI:30616"/>
    </ligand>
</feature>
<dbReference type="GO" id="GO:0046872">
    <property type="term" value="F:metal ion binding"/>
    <property type="evidence" value="ECO:0007669"/>
    <property type="project" value="UniProtKB-KW"/>
</dbReference>
<keyword evidence="8 15" id="KW-0479">Metal-binding</keyword>
<evidence type="ECO:0000256" key="11">
    <source>
        <dbReference type="ARBA" id="ARBA00022840"/>
    </source>
</evidence>
<comment type="subunit">
    <text evidence="15">Homotetramer.</text>
</comment>
<dbReference type="InterPro" id="IPR009161">
    <property type="entry name" value="6-Pfructokinase_euk"/>
</dbReference>
<evidence type="ECO:0000256" key="15">
    <source>
        <dbReference type="HAMAP-Rule" id="MF_03184"/>
    </source>
</evidence>
<dbReference type="FunFam" id="3.40.50.460:FF:000001">
    <property type="entry name" value="ATP-dependent 6-phosphofructokinase"/>
    <property type="match status" value="1"/>
</dbReference>
<evidence type="ECO:0000313" key="18">
    <source>
        <dbReference type="EMBL" id="CAH1119706.1"/>
    </source>
</evidence>
<feature type="binding site" description="in other chain" evidence="15">
    <location>
        <begin position="300"/>
        <end position="303"/>
    </location>
    <ligand>
        <name>substrate</name>
        <note>ligand shared between dimeric partners</note>
    </ligand>
</feature>
<dbReference type="GO" id="GO:0061621">
    <property type="term" value="P:canonical glycolysis"/>
    <property type="evidence" value="ECO:0007669"/>
    <property type="project" value="TreeGrafter"/>
</dbReference>
<dbReference type="GO" id="GO:0005945">
    <property type="term" value="C:6-phosphofructokinase complex"/>
    <property type="evidence" value="ECO:0007669"/>
    <property type="project" value="TreeGrafter"/>
</dbReference>
<feature type="binding site" description="in other chain" evidence="15">
    <location>
        <begin position="210"/>
        <end position="212"/>
    </location>
    <ligand>
        <name>substrate</name>
        <note>ligand shared between dimeric partners</note>
    </ligand>
</feature>
<dbReference type="GO" id="GO:0005524">
    <property type="term" value="F:ATP binding"/>
    <property type="evidence" value="ECO:0007669"/>
    <property type="project" value="UniProtKB-KW"/>
</dbReference>
<comment type="cofactor">
    <cofactor evidence="1 15">
        <name>Mg(2+)</name>
        <dbReference type="ChEBI" id="CHEBI:18420"/>
    </cofactor>
</comment>
<dbReference type="GO" id="GO:0048029">
    <property type="term" value="F:monosaccharide binding"/>
    <property type="evidence" value="ECO:0007669"/>
    <property type="project" value="TreeGrafter"/>
</dbReference>
<evidence type="ECO:0000256" key="5">
    <source>
        <dbReference type="ARBA" id="ARBA00022490"/>
    </source>
</evidence>
<dbReference type="PROSITE" id="PS00433">
    <property type="entry name" value="PHOSPHOFRUCTOKINASE"/>
    <property type="match status" value="2"/>
</dbReference>
<feature type="binding site" evidence="15">
    <location>
        <position position="203"/>
    </location>
    <ligand>
        <name>substrate</name>
        <note>ligand shared between dimeric partners</note>
    </ligand>
</feature>
<dbReference type="AlphaFoldDB" id="A0A9P0GNJ1"/>
<evidence type="ECO:0000313" key="19">
    <source>
        <dbReference type="Proteomes" id="UP001153737"/>
    </source>
</evidence>
<evidence type="ECO:0000256" key="7">
    <source>
        <dbReference type="ARBA" id="ARBA00022679"/>
    </source>
</evidence>
<evidence type="ECO:0000256" key="2">
    <source>
        <dbReference type="ARBA" id="ARBA00002659"/>
    </source>
</evidence>
<keyword evidence="13 15" id="KW-0324">Glycolysis</keyword>
<organism evidence="18 19">
    <name type="scientific">Phaedon cochleariae</name>
    <name type="common">Mustard beetle</name>
    <dbReference type="NCBI Taxonomy" id="80249"/>
    <lineage>
        <taxon>Eukaryota</taxon>
        <taxon>Metazoa</taxon>
        <taxon>Ecdysozoa</taxon>
        <taxon>Arthropoda</taxon>
        <taxon>Hexapoda</taxon>
        <taxon>Insecta</taxon>
        <taxon>Pterygota</taxon>
        <taxon>Neoptera</taxon>
        <taxon>Endopterygota</taxon>
        <taxon>Coleoptera</taxon>
        <taxon>Polyphaga</taxon>
        <taxon>Cucujiformia</taxon>
        <taxon>Chrysomeloidea</taxon>
        <taxon>Chrysomelidae</taxon>
        <taxon>Chrysomelinae</taxon>
        <taxon>Chrysomelini</taxon>
        <taxon>Phaedon</taxon>
    </lineage>
</organism>
<dbReference type="PRINTS" id="PR00476">
    <property type="entry name" value="PHFRCTKINASE"/>
</dbReference>
<dbReference type="GO" id="GO:0042802">
    <property type="term" value="F:identical protein binding"/>
    <property type="evidence" value="ECO:0007669"/>
    <property type="project" value="TreeGrafter"/>
</dbReference>
<evidence type="ECO:0000256" key="9">
    <source>
        <dbReference type="ARBA" id="ARBA00022741"/>
    </source>
</evidence>
<keyword evidence="9 15" id="KW-0547">Nucleotide-binding</keyword>
<feature type="region of interest" description="N-terminal catalytic PFK domain 1" evidence="15">
    <location>
        <begin position="1"/>
        <end position="392"/>
    </location>
</feature>
<comment type="function">
    <text evidence="2 15">Catalyzes the phosphorylation of D-fructose 6-phosphate to fructose 1,6-bisphosphate by ATP, the first committing step of glycolysis.</text>
</comment>
<dbReference type="PANTHER" id="PTHR13697">
    <property type="entry name" value="PHOSPHOFRUCTOKINASE"/>
    <property type="match status" value="1"/>
</dbReference>
<dbReference type="GO" id="GO:0003872">
    <property type="term" value="F:6-phosphofructokinase activity"/>
    <property type="evidence" value="ECO:0007669"/>
    <property type="project" value="UniProtKB-UniRule"/>
</dbReference>
<evidence type="ECO:0000256" key="6">
    <source>
        <dbReference type="ARBA" id="ARBA00022533"/>
    </source>
</evidence>
<feature type="binding site" description="in other chain" evidence="15">
    <location>
        <position position="480"/>
    </location>
    <ligand>
        <name>beta-D-fructose 2,6-bisphosphate</name>
        <dbReference type="ChEBI" id="CHEBI:58579"/>
        <note>allosteric activator; ligand shared between dimeric partners</note>
    </ligand>
</feature>
<name>A0A9P0GNJ1_PHACE</name>
<feature type="domain" description="Phosphofructokinase" evidence="17">
    <location>
        <begin position="412"/>
        <end position="696"/>
    </location>
</feature>
<comment type="activity regulation">
    <text evidence="15">Allosterically activated by ADP, AMP, or fructose 2,6-bisphosphate, and allosterically inhibited by ATP or citrate.</text>
</comment>
<evidence type="ECO:0000256" key="14">
    <source>
        <dbReference type="ARBA" id="ARBA00048070"/>
    </source>
</evidence>
<comment type="catalytic activity">
    <reaction evidence="14 15 16">
        <text>beta-D-fructose 6-phosphate + ATP = beta-D-fructose 1,6-bisphosphate + ADP + H(+)</text>
        <dbReference type="Rhea" id="RHEA:16109"/>
        <dbReference type="ChEBI" id="CHEBI:15378"/>
        <dbReference type="ChEBI" id="CHEBI:30616"/>
        <dbReference type="ChEBI" id="CHEBI:32966"/>
        <dbReference type="ChEBI" id="CHEBI:57634"/>
        <dbReference type="ChEBI" id="CHEBI:456216"/>
        <dbReference type="EC" id="2.7.1.11"/>
    </reaction>
</comment>
<evidence type="ECO:0000256" key="10">
    <source>
        <dbReference type="ARBA" id="ARBA00022777"/>
    </source>
</evidence>
<comment type="subcellular location">
    <subcellularLocation>
        <location evidence="3 15">Cytoplasm</location>
    </subcellularLocation>
</comment>
<comment type="similarity">
    <text evidence="16">Belongs to the phosphofructokinase type A (PFKA) family. ATP-dependent PFK group I subfamily. Eukaryotic two domain clade "E" sub-subfamily.</text>
</comment>
<reference evidence="18" key="2">
    <citation type="submission" date="2022-10" db="EMBL/GenBank/DDBJ databases">
        <authorList>
            <consortium name="ENA_rothamsted_submissions"/>
            <consortium name="culmorum"/>
            <person name="King R."/>
        </authorList>
    </citation>
    <scope>NUCLEOTIDE SEQUENCE</scope>
</reference>
<keyword evidence="5 15" id="KW-0963">Cytoplasm</keyword>
<dbReference type="Gene3D" id="3.40.50.460">
    <property type="entry name" value="Phosphofructokinase domain"/>
    <property type="match status" value="2"/>
</dbReference>
<dbReference type="Gene3D" id="3.40.50.450">
    <property type="match status" value="2"/>
</dbReference>
<protein>
    <recommendedName>
        <fullName evidence="15">ATP-dependent 6-phosphofructokinase</fullName>
        <shortName evidence="15">ATP-PFK</shortName>
        <shortName evidence="15">Phosphofructokinase</shortName>
        <ecNumber evidence="15">2.7.1.11</ecNumber>
    </recommendedName>
    <alternativeName>
        <fullName evidence="15">Phosphohexokinase</fullName>
    </alternativeName>
</protein>
<dbReference type="InterPro" id="IPR000023">
    <property type="entry name" value="Phosphofructokinase_dom"/>
</dbReference>
<feature type="binding site" description="in other chain" evidence="15">
    <location>
        <position position="266"/>
    </location>
    <ligand>
        <name>substrate</name>
        <note>ligand shared between dimeric partners</note>
    </ligand>
</feature>
<dbReference type="GO" id="GO:0006002">
    <property type="term" value="P:fructose 6-phosphate metabolic process"/>
    <property type="evidence" value="ECO:0007669"/>
    <property type="project" value="InterPro"/>
</dbReference>
<feature type="binding site" description="in other chain" evidence="15">
    <location>
        <begin position="166"/>
        <end position="168"/>
    </location>
    <ligand>
        <name>substrate</name>
        <note>ligand shared between dimeric partners</note>
    </ligand>
</feature>
<dbReference type="EC" id="2.7.1.11" evidence="15"/>
<feature type="binding site" evidence="15">
    <location>
        <position position="121"/>
    </location>
    <ligand>
        <name>Mg(2+)</name>
        <dbReference type="ChEBI" id="CHEBI:18420"/>
        <note>catalytic</note>
    </ligand>
</feature>
<keyword evidence="11 15" id="KW-0067">ATP-binding</keyword>
<evidence type="ECO:0000256" key="13">
    <source>
        <dbReference type="ARBA" id="ARBA00023152"/>
    </source>
</evidence>